<dbReference type="Proteomes" id="UP000703269">
    <property type="component" value="Unassembled WGS sequence"/>
</dbReference>
<protein>
    <submittedName>
        <fullName evidence="1">Uncharacterized protein</fullName>
    </submittedName>
</protein>
<comment type="caution">
    <text evidence="1">The sequence shown here is derived from an EMBL/GenBank/DDBJ whole genome shotgun (WGS) entry which is preliminary data.</text>
</comment>
<dbReference type="AlphaFoldDB" id="A0A9P3G901"/>
<evidence type="ECO:0000313" key="1">
    <source>
        <dbReference type="EMBL" id="GJE90272.1"/>
    </source>
</evidence>
<name>A0A9P3G901_9APHY</name>
<accession>A0A9P3G901</accession>
<dbReference type="EMBL" id="BPQB01000016">
    <property type="protein sequence ID" value="GJE90272.1"/>
    <property type="molecule type" value="Genomic_DNA"/>
</dbReference>
<sequence>MLLRPVVGELLVKSCSSVSRRLEVTDVPRQLSRFIYGYPRKSLSPAMAHSMTLKATSHLLSRNRSGAVERIYPPTRYCQ</sequence>
<organism evidence="1 2">
    <name type="scientific">Phanerochaete sordida</name>
    <dbReference type="NCBI Taxonomy" id="48140"/>
    <lineage>
        <taxon>Eukaryota</taxon>
        <taxon>Fungi</taxon>
        <taxon>Dikarya</taxon>
        <taxon>Basidiomycota</taxon>
        <taxon>Agaricomycotina</taxon>
        <taxon>Agaricomycetes</taxon>
        <taxon>Polyporales</taxon>
        <taxon>Phanerochaetaceae</taxon>
        <taxon>Phanerochaete</taxon>
    </lineage>
</organism>
<keyword evidence="2" id="KW-1185">Reference proteome</keyword>
<gene>
    <name evidence="1" type="ORF">PsYK624_064010</name>
</gene>
<proteinExistence type="predicted"/>
<reference evidence="1 2" key="1">
    <citation type="submission" date="2021-08" db="EMBL/GenBank/DDBJ databases">
        <title>Draft Genome Sequence of Phanerochaete sordida strain YK-624.</title>
        <authorList>
            <person name="Mori T."/>
            <person name="Dohra H."/>
            <person name="Suzuki T."/>
            <person name="Kawagishi H."/>
            <person name="Hirai H."/>
        </authorList>
    </citation>
    <scope>NUCLEOTIDE SEQUENCE [LARGE SCALE GENOMIC DNA]</scope>
    <source>
        <strain evidence="1 2">YK-624</strain>
    </source>
</reference>
<evidence type="ECO:0000313" key="2">
    <source>
        <dbReference type="Proteomes" id="UP000703269"/>
    </source>
</evidence>